<accession>A0AAN8THT9</accession>
<protein>
    <submittedName>
        <fullName evidence="1">Uncharacterized protein</fullName>
    </submittedName>
</protein>
<evidence type="ECO:0000313" key="2">
    <source>
        <dbReference type="Proteomes" id="UP001371456"/>
    </source>
</evidence>
<sequence length="63" mass="6910">MGIPATNNKMNGRKISVPPRRGEVKAAIFKQLLKSVVMLIADLGKKIGRHGNWLISPDEDEVA</sequence>
<name>A0AAN8THT9_SOLBU</name>
<keyword evidence="2" id="KW-1185">Reference proteome</keyword>
<dbReference type="Proteomes" id="UP001371456">
    <property type="component" value="Unassembled WGS sequence"/>
</dbReference>
<reference evidence="1 2" key="1">
    <citation type="submission" date="2024-02" db="EMBL/GenBank/DDBJ databases">
        <title>de novo genome assembly of Solanum bulbocastanum strain 11H21.</title>
        <authorList>
            <person name="Hosaka A.J."/>
        </authorList>
    </citation>
    <scope>NUCLEOTIDE SEQUENCE [LARGE SCALE GENOMIC DNA]</scope>
    <source>
        <tissue evidence="1">Young leaves</tissue>
    </source>
</reference>
<gene>
    <name evidence="1" type="ORF">RDI58_016615</name>
</gene>
<dbReference type="AlphaFoldDB" id="A0AAN8THT9"/>
<comment type="caution">
    <text evidence="1">The sequence shown here is derived from an EMBL/GenBank/DDBJ whole genome shotgun (WGS) entry which is preliminary data.</text>
</comment>
<proteinExistence type="predicted"/>
<evidence type="ECO:0000313" key="1">
    <source>
        <dbReference type="EMBL" id="KAK6788090.1"/>
    </source>
</evidence>
<dbReference type="EMBL" id="JBANQN010000006">
    <property type="protein sequence ID" value="KAK6788090.1"/>
    <property type="molecule type" value="Genomic_DNA"/>
</dbReference>
<organism evidence="1 2">
    <name type="scientific">Solanum bulbocastanum</name>
    <name type="common">Wild potato</name>
    <dbReference type="NCBI Taxonomy" id="147425"/>
    <lineage>
        <taxon>Eukaryota</taxon>
        <taxon>Viridiplantae</taxon>
        <taxon>Streptophyta</taxon>
        <taxon>Embryophyta</taxon>
        <taxon>Tracheophyta</taxon>
        <taxon>Spermatophyta</taxon>
        <taxon>Magnoliopsida</taxon>
        <taxon>eudicotyledons</taxon>
        <taxon>Gunneridae</taxon>
        <taxon>Pentapetalae</taxon>
        <taxon>asterids</taxon>
        <taxon>lamiids</taxon>
        <taxon>Solanales</taxon>
        <taxon>Solanaceae</taxon>
        <taxon>Solanoideae</taxon>
        <taxon>Solaneae</taxon>
        <taxon>Solanum</taxon>
    </lineage>
</organism>